<protein>
    <submittedName>
        <fullName evidence="2">Uncharacterized protein</fullName>
    </submittedName>
</protein>
<gene>
    <name evidence="2" type="ORF">F2Q69_00012136</name>
</gene>
<feature type="compositionally biased region" description="Acidic residues" evidence="1">
    <location>
        <begin position="157"/>
        <end position="168"/>
    </location>
</feature>
<dbReference type="AlphaFoldDB" id="A0A8S9QZG7"/>
<proteinExistence type="predicted"/>
<reference evidence="2" key="1">
    <citation type="submission" date="2019-12" db="EMBL/GenBank/DDBJ databases">
        <title>Genome sequencing and annotation of Brassica cretica.</title>
        <authorList>
            <person name="Studholme D.J."/>
            <person name="Sarris P."/>
        </authorList>
    </citation>
    <scope>NUCLEOTIDE SEQUENCE</scope>
    <source>
        <strain evidence="2">PFS-109/04</strain>
        <tissue evidence="2">Leaf</tissue>
    </source>
</reference>
<name>A0A8S9QZG7_BRACR</name>
<dbReference type="Proteomes" id="UP000712600">
    <property type="component" value="Unassembled WGS sequence"/>
</dbReference>
<dbReference type="EMBL" id="QGKX02000996">
    <property type="protein sequence ID" value="KAF3557803.1"/>
    <property type="molecule type" value="Genomic_DNA"/>
</dbReference>
<feature type="region of interest" description="Disordered" evidence="1">
    <location>
        <begin position="118"/>
        <end position="174"/>
    </location>
</feature>
<comment type="caution">
    <text evidence="2">The sequence shown here is derived from an EMBL/GenBank/DDBJ whole genome shotgun (WGS) entry which is preliminary data.</text>
</comment>
<evidence type="ECO:0000313" key="3">
    <source>
        <dbReference type="Proteomes" id="UP000712600"/>
    </source>
</evidence>
<evidence type="ECO:0000313" key="2">
    <source>
        <dbReference type="EMBL" id="KAF3557803.1"/>
    </source>
</evidence>
<sequence length="174" mass="20213">MPHFEGTLWNQYPGKEISVSSLIISKYQRYPSNWQANGNETKWQVNGTASNERNGKLMAMIFRLTTRNFFTLLFCNLFYVQKESEKSSRIPNFNRPSVLKESRKKEEAFRISSPLDCLPRFSRNNRKPKGEKTPTTEEEDRDTNLAAASENINPMDSVEEEEEEDENCVDTKLC</sequence>
<evidence type="ECO:0000256" key="1">
    <source>
        <dbReference type="SAM" id="MobiDB-lite"/>
    </source>
</evidence>
<accession>A0A8S9QZG7</accession>
<organism evidence="2 3">
    <name type="scientific">Brassica cretica</name>
    <name type="common">Mustard</name>
    <dbReference type="NCBI Taxonomy" id="69181"/>
    <lineage>
        <taxon>Eukaryota</taxon>
        <taxon>Viridiplantae</taxon>
        <taxon>Streptophyta</taxon>
        <taxon>Embryophyta</taxon>
        <taxon>Tracheophyta</taxon>
        <taxon>Spermatophyta</taxon>
        <taxon>Magnoliopsida</taxon>
        <taxon>eudicotyledons</taxon>
        <taxon>Gunneridae</taxon>
        <taxon>Pentapetalae</taxon>
        <taxon>rosids</taxon>
        <taxon>malvids</taxon>
        <taxon>Brassicales</taxon>
        <taxon>Brassicaceae</taxon>
        <taxon>Brassiceae</taxon>
        <taxon>Brassica</taxon>
    </lineage>
</organism>